<gene>
    <name evidence="1" type="ORF">CEPIT_LOCUS10726</name>
</gene>
<dbReference type="EMBL" id="CAMAPF010000060">
    <property type="protein sequence ID" value="CAH9088985.1"/>
    <property type="molecule type" value="Genomic_DNA"/>
</dbReference>
<dbReference type="AlphaFoldDB" id="A0AAV0CZD5"/>
<evidence type="ECO:0000313" key="2">
    <source>
        <dbReference type="Proteomes" id="UP001152523"/>
    </source>
</evidence>
<reference evidence="1" key="1">
    <citation type="submission" date="2022-07" db="EMBL/GenBank/DDBJ databases">
        <authorList>
            <person name="Macas J."/>
            <person name="Novak P."/>
            <person name="Neumann P."/>
        </authorList>
    </citation>
    <scope>NUCLEOTIDE SEQUENCE</scope>
</reference>
<accession>A0AAV0CZD5</accession>
<name>A0AAV0CZD5_9ASTE</name>
<protein>
    <submittedName>
        <fullName evidence="1">Uncharacterized protein</fullName>
    </submittedName>
</protein>
<evidence type="ECO:0000313" key="1">
    <source>
        <dbReference type="EMBL" id="CAH9088985.1"/>
    </source>
</evidence>
<dbReference type="Proteomes" id="UP001152523">
    <property type="component" value="Unassembled WGS sequence"/>
</dbReference>
<keyword evidence="2" id="KW-1185">Reference proteome</keyword>
<organism evidence="1 2">
    <name type="scientific">Cuscuta epithymum</name>
    <dbReference type="NCBI Taxonomy" id="186058"/>
    <lineage>
        <taxon>Eukaryota</taxon>
        <taxon>Viridiplantae</taxon>
        <taxon>Streptophyta</taxon>
        <taxon>Embryophyta</taxon>
        <taxon>Tracheophyta</taxon>
        <taxon>Spermatophyta</taxon>
        <taxon>Magnoliopsida</taxon>
        <taxon>eudicotyledons</taxon>
        <taxon>Gunneridae</taxon>
        <taxon>Pentapetalae</taxon>
        <taxon>asterids</taxon>
        <taxon>lamiids</taxon>
        <taxon>Solanales</taxon>
        <taxon>Convolvulaceae</taxon>
        <taxon>Cuscuteae</taxon>
        <taxon>Cuscuta</taxon>
        <taxon>Cuscuta subgen. Cuscuta</taxon>
    </lineage>
</organism>
<sequence>MQDRNDDLFLEYEEDDMIVNTEASTSENGSLEFDMSQQQQMHEIRESIANAIWDDYNV</sequence>
<proteinExistence type="predicted"/>
<comment type="caution">
    <text evidence="1">The sequence shown here is derived from an EMBL/GenBank/DDBJ whole genome shotgun (WGS) entry which is preliminary data.</text>
</comment>